<keyword evidence="2" id="KW-1185">Reference proteome</keyword>
<dbReference type="Proteomes" id="UP000500806">
    <property type="component" value="Chromosome"/>
</dbReference>
<organism evidence="1 2">
    <name type="scientific">Polynucleobacter antarcticus</name>
    <dbReference type="NCBI Taxonomy" id="1743162"/>
    <lineage>
        <taxon>Bacteria</taxon>
        <taxon>Pseudomonadati</taxon>
        <taxon>Pseudomonadota</taxon>
        <taxon>Betaproteobacteria</taxon>
        <taxon>Burkholderiales</taxon>
        <taxon>Burkholderiaceae</taxon>
        <taxon>Polynucleobacter</taxon>
    </lineage>
</organism>
<protein>
    <submittedName>
        <fullName evidence="1">Uncharacterized protein</fullName>
    </submittedName>
</protein>
<evidence type="ECO:0000313" key="1">
    <source>
        <dbReference type="EMBL" id="QKM62958.1"/>
    </source>
</evidence>
<accession>A0A6M9PU23</accession>
<gene>
    <name evidence="1" type="ORF">DCO16_07760</name>
</gene>
<proteinExistence type="predicted"/>
<evidence type="ECO:0000313" key="2">
    <source>
        <dbReference type="Proteomes" id="UP000500806"/>
    </source>
</evidence>
<dbReference type="KEGG" id="pani:DCO16_07760"/>
<dbReference type="EMBL" id="CP028941">
    <property type="protein sequence ID" value="QKM62958.1"/>
    <property type="molecule type" value="Genomic_DNA"/>
</dbReference>
<reference evidence="1 2" key="1">
    <citation type="submission" date="2018-04" db="EMBL/GenBank/DDBJ databases">
        <title>Polynucleobacter sp. LimPoW16 genome.</title>
        <authorList>
            <person name="Hahn M.W."/>
        </authorList>
    </citation>
    <scope>NUCLEOTIDE SEQUENCE [LARGE SCALE GENOMIC DNA]</scope>
    <source>
        <strain evidence="1 2">LimPoW16</strain>
    </source>
</reference>
<name>A0A6M9PU23_9BURK</name>
<dbReference type="AlphaFoldDB" id="A0A6M9PU23"/>
<sequence length="60" mass="6890">MSLAEERSMRCIDENRQTSIEDLLTFTAEIICTAIKGENTVVTPQIRVQVNPEVYFQIED</sequence>